<dbReference type="Gene3D" id="3.40.50.300">
    <property type="entry name" value="P-loop containing nucleotide triphosphate hydrolases"/>
    <property type="match status" value="1"/>
</dbReference>
<protein>
    <recommendedName>
        <fullName evidence="3">ABC transporter domain-containing protein</fullName>
    </recommendedName>
</protein>
<dbReference type="EMBL" id="ADBV01016354">
    <property type="protein sequence ID" value="EJW72358.1"/>
    <property type="molecule type" value="Genomic_DNA"/>
</dbReference>
<reference evidence="5" key="1">
    <citation type="submission" date="2012-08" db="EMBL/GenBank/DDBJ databases">
        <title>The Genome Sequence of Wuchereria bancrofti.</title>
        <authorList>
            <person name="Nutman T.B."/>
            <person name="Fink D.L."/>
            <person name="Russ C."/>
            <person name="Young S."/>
            <person name="Zeng Q."/>
            <person name="Koehrsen M."/>
            <person name="Alvarado L."/>
            <person name="Berlin A."/>
            <person name="Chapman S.B."/>
            <person name="Chen Z."/>
            <person name="Freedman E."/>
            <person name="Gellesch M."/>
            <person name="Goldberg J."/>
            <person name="Griggs A."/>
            <person name="Gujja S."/>
            <person name="Heilman E.R."/>
            <person name="Heiman D."/>
            <person name="Hepburn T."/>
            <person name="Howarth C."/>
            <person name="Jen D."/>
            <person name="Larson L."/>
            <person name="Lewis B."/>
            <person name="Mehta T."/>
            <person name="Park D."/>
            <person name="Pearson M."/>
            <person name="Roberts A."/>
            <person name="Saif S."/>
            <person name="Shea T."/>
            <person name="Shenoy N."/>
            <person name="Sisk P."/>
            <person name="Stolte C."/>
            <person name="Sykes S."/>
            <person name="Walk T."/>
            <person name="White J."/>
            <person name="Yandava C."/>
            <person name="Haas B."/>
            <person name="Henn M.R."/>
            <person name="Nusbaum C."/>
            <person name="Birren B."/>
        </authorList>
    </citation>
    <scope>NUCLEOTIDE SEQUENCE [LARGE SCALE GENOMIC DNA]</scope>
    <source>
        <strain evidence="5">NA</strain>
    </source>
</reference>
<dbReference type="Pfam" id="PF00005">
    <property type="entry name" value="ABC_tran"/>
    <property type="match status" value="1"/>
</dbReference>
<comment type="caution">
    <text evidence="4">The sequence shown here is derived from an EMBL/GenBank/DDBJ whole genome shotgun (WGS) entry which is preliminary data.</text>
</comment>
<dbReference type="GO" id="GO:0016020">
    <property type="term" value="C:membrane"/>
    <property type="evidence" value="ECO:0007669"/>
    <property type="project" value="InterPro"/>
</dbReference>
<dbReference type="GO" id="GO:0005524">
    <property type="term" value="F:ATP binding"/>
    <property type="evidence" value="ECO:0007669"/>
    <property type="project" value="InterPro"/>
</dbReference>
<feature type="domain" description="ABC transporter" evidence="3">
    <location>
        <begin position="16"/>
        <end position="68"/>
    </location>
</feature>
<dbReference type="GO" id="GO:0016887">
    <property type="term" value="F:ATP hydrolysis activity"/>
    <property type="evidence" value="ECO:0007669"/>
    <property type="project" value="InterPro"/>
</dbReference>
<dbReference type="Proteomes" id="UP000004810">
    <property type="component" value="Unassembled WGS sequence"/>
</dbReference>
<evidence type="ECO:0000259" key="3">
    <source>
        <dbReference type="Pfam" id="PF00005"/>
    </source>
</evidence>
<evidence type="ECO:0000256" key="2">
    <source>
        <dbReference type="ARBA" id="ARBA00022737"/>
    </source>
</evidence>
<accession>J9DRT6</accession>
<evidence type="ECO:0000313" key="4">
    <source>
        <dbReference type="EMBL" id="EJW72358.1"/>
    </source>
</evidence>
<dbReference type="PANTHER" id="PTHR19229">
    <property type="entry name" value="ATP-BINDING CASSETTE TRANSPORTER SUBFAMILY A ABCA"/>
    <property type="match status" value="1"/>
</dbReference>
<proteinExistence type="predicted"/>
<gene>
    <name evidence="4" type="ORF">WUBG_16733</name>
</gene>
<dbReference type="AlphaFoldDB" id="J9DRT6"/>
<sequence length="87" mass="9985">MEHLQFFCKLKGRCWQVKEANDILKRLKIDHKANVYGHYLSGGQKRKLSLAIALIGCSEVILLDEPTSGMDPDARRETWSLLQDEKV</sequence>
<keyword evidence="1" id="KW-0813">Transport</keyword>
<organism evidence="4 5">
    <name type="scientific">Wuchereria bancrofti</name>
    <dbReference type="NCBI Taxonomy" id="6293"/>
    <lineage>
        <taxon>Eukaryota</taxon>
        <taxon>Metazoa</taxon>
        <taxon>Ecdysozoa</taxon>
        <taxon>Nematoda</taxon>
        <taxon>Chromadorea</taxon>
        <taxon>Rhabditida</taxon>
        <taxon>Spirurina</taxon>
        <taxon>Spiruromorpha</taxon>
        <taxon>Filarioidea</taxon>
        <taxon>Onchocercidae</taxon>
        <taxon>Wuchereria</taxon>
    </lineage>
</organism>
<keyword evidence="2" id="KW-0677">Repeat</keyword>
<dbReference type="GO" id="GO:0005319">
    <property type="term" value="F:lipid transporter activity"/>
    <property type="evidence" value="ECO:0007669"/>
    <property type="project" value="TreeGrafter"/>
</dbReference>
<name>J9DRT6_WUCBA</name>
<evidence type="ECO:0000256" key="1">
    <source>
        <dbReference type="ARBA" id="ARBA00022448"/>
    </source>
</evidence>
<evidence type="ECO:0000313" key="5">
    <source>
        <dbReference type="Proteomes" id="UP000004810"/>
    </source>
</evidence>
<dbReference type="GO" id="GO:0140359">
    <property type="term" value="F:ABC-type transporter activity"/>
    <property type="evidence" value="ECO:0007669"/>
    <property type="project" value="InterPro"/>
</dbReference>
<dbReference type="InterPro" id="IPR026082">
    <property type="entry name" value="ABCA"/>
</dbReference>
<dbReference type="PANTHER" id="PTHR19229:SF36">
    <property type="entry name" value="ATP-BINDING CASSETTE SUB-FAMILY A MEMBER 2"/>
    <property type="match status" value="1"/>
</dbReference>
<dbReference type="InterPro" id="IPR027417">
    <property type="entry name" value="P-loop_NTPase"/>
</dbReference>
<dbReference type="SUPFAM" id="SSF52540">
    <property type="entry name" value="P-loop containing nucleoside triphosphate hydrolases"/>
    <property type="match status" value="1"/>
</dbReference>
<dbReference type="InterPro" id="IPR003439">
    <property type="entry name" value="ABC_transporter-like_ATP-bd"/>
</dbReference>